<dbReference type="Gene3D" id="1.20.80.10">
    <property type="match status" value="1"/>
</dbReference>
<feature type="region of interest" description="Disordered" evidence="1">
    <location>
        <begin position="904"/>
        <end position="942"/>
    </location>
</feature>
<dbReference type="Pfam" id="PF00595">
    <property type="entry name" value="PDZ"/>
    <property type="match status" value="1"/>
</dbReference>
<accession>A0A341AVB4</accession>
<dbReference type="InterPro" id="IPR029071">
    <property type="entry name" value="Ubiquitin-like_domsf"/>
</dbReference>
<feature type="region of interest" description="Disordered" evidence="1">
    <location>
        <begin position="1254"/>
        <end position="1273"/>
    </location>
</feature>
<proteinExistence type="predicted"/>
<feature type="compositionally biased region" description="Gly residues" evidence="1">
    <location>
        <begin position="1154"/>
        <end position="1166"/>
    </location>
</feature>
<dbReference type="PANTHER" id="PTHR46221:SF1">
    <property type="entry name" value="FERM AND PDZ DOMAIN-CONTAINING PROTEIN 3"/>
    <property type="match status" value="1"/>
</dbReference>
<feature type="compositionally biased region" description="Acidic residues" evidence="1">
    <location>
        <begin position="721"/>
        <end position="731"/>
    </location>
</feature>
<reference evidence="5" key="1">
    <citation type="submission" date="2025-08" db="UniProtKB">
        <authorList>
            <consortium name="RefSeq"/>
        </authorList>
    </citation>
    <scope>IDENTIFICATION</scope>
    <source>
        <tissue evidence="5">Meat</tissue>
    </source>
</reference>
<evidence type="ECO:0000259" key="2">
    <source>
        <dbReference type="PROSITE" id="PS50057"/>
    </source>
</evidence>
<dbReference type="CDD" id="cd13183">
    <property type="entry name" value="FERM_C_FRMPD1_FRMPD3_FRMPD4"/>
    <property type="match status" value="1"/>
</dbReference>
<dbReference type="GeneID" id="112395082"/>
<dbReference type="CDD" id="cd14473">
    <property type="entry name" value="FERM_B-lobe"/>
    <property type="match status" value="1"/>
</dbReference>
<dbReference type="RefSeq" id="XP_024593914.1">
    <property type="nucleotide sequence ID" value="XM_024738146.1"/>
</dbReference>
<keyword evidence="4" id="KW-1185">Reference proteome</keyword>
<feature type="compositionally biased region" description="Basic and acidic residues" evidence="1">
    <location>
        <begin position="628"/>
        <end position="637"/>
    </location>
</feature>
<feature type="region of interest" description="Disordered" evidence="1">
    <location>
        <begin position="1042"/>
        <end position="1248"/>
    </location>
</feature>
<dbReference type="FunFam" id="1.20.80.10:FF:000009">
    <property type="entry name" value="FERM and PDZ domain containing 4"/>
    <property type="match status" value="1"/>
</dbReference>
<feature type="region of interest" description="Disordered" evidence="1">
    <location>
        <begin position="628"/>
        <end position="647"/>
    </location>
</feature>
<dbReference type="InterPro" id="IPR041779">
    <property type="entry name" value="FRMPD1/3/4_FERM_C"/>
</dbReference>
<dbReference type="SMART" id="SM00295">
    <property type="entry name" value="B41"/>
    <property type="match status" value="1"/>
</dbReference>
<dbReference type="Pfam" id="PF00373">
    <property type="entry name" value="FERM_M"/>
    <property type="match status" value="1"/>
</dbReference>
<dbReference type="CDD" id="cd06769">
    <property type="entry name" value="PDZ_FRMPD1_3_4-like"/>
    <property type="match status" value="1"/>
</dbReference>
<dbReference type="FunFam" id="2.30.42.10:FF:000169">
    <property type="entry name" value="FERM and PDZ domain containing 3"/>
    <property type="match status" value="1"/>
</dbReference>
<feature type="region of interest" description="Disordered" evidence="1">
    <location>
        <begin position="564"/>
        <end position="593"/>
    </location>
</feature>
<dbReference type="Proteomes" id="UP000252040">
    <property type="component" value="Unplaced"/>
</dbReference>
<dbReference type="InParanoid" id="A0A341AVB4"/>
<evidence type="ECO:0000259" key="3">
    <source>
        <dbReference type="PROSITE" id="PS50106"/>
    </source>
</evidence>
<gene>
    <name evidence="5" type="primary">FRMPD3</name>
</gene>
<evidence type="ECO:0000313" key="4">
    <source>
        <dbReference type="Proteomes" id="UP000252040"/>
    </source>
</evidence>
<dbReference type="PROSITE" id="PS50057">
    <property type="entry name" value="FERM_3"/>
    <property type="match status" value="1"/>
</dbReference>
<dbReference type="InterPro" id="IPR019748">
    <property type="entry name" value="FERM_central"/>
</dbReference>
<evidence type="ECO:0000313" key="5">
    <source>
        <dbReference type="RefSeq" id="XP_024593914.1"/>
    </source>
</evidence>
<dbReference type="SUPFAM" id="SSF50156">
    <property type="entry name" value="PDZ domain-like"/>
    <property type="match status" value="1"/>
</dbReference>
<dbReference type="PANTHER" id="PTHR46221">
    <property type="entry name" value="FERM AND PDZ DOMAIN-CONTAINING PROTEIN FAMILY MEMBER"/>
    <property type="match status" value="1"/>
</dbReference>
<dbReference type="InterPro" id="IPR019749">
    <property type="entry name" value="Band_41_domain"/>
</dbReference>
<feature type="compositionally biased region" description="Polar residues" evidence="1">
    <location>
        <begin position="575"/>
        <end position="584"/>
    </location>
</feature>
<dbReference type="SUPFAM" id="SSF50729">
    <property type="entry name" value="PH domain-like"/>
    <property type="match status" value="1"/>
</dbReference>
<dbReference type="InterPro" id="IPR000299">
    <property type="entry name" value="FERM_domain"/>
</dbReference>
<dbReference type="STRING" id="1706337.A0A341AVB4"/>
<dbReference type="Gene3D" id="2.30.42.10">
    <property type="match status" value="1"/>
</dbReference>
<dbReference type="FunFam" id="2.30.29.30:FF:000066">
    <property type="entry name" value="FERM and PDZ domain-containing protein 4"/>
    <property type="match status" value="1"/>
</dbReference>
<evidence type="ECO:0000256" key="1">
    <source>
        <dbReference type="SAM" id="MobiDB-lite"/>
    </source>
</evidence>
<dbReference type="InterPro" id="IPR036034">
    <property type="entry name" value="PDZ_sf"/>
</dbReference>
<dbReference type="SUPFAM" id="SSF54236">
    <property type="entry name" value="Ubiquitin-like"/>
    <property type="match status" value="1"/>
</dbReference>
<organism evidence="4 5">
    <name type="scientific">Neophocaena asiaeorientalis asiaeorientalis</name>
    <name type="common">Yangtze finless porpoise</name>
    <name type="synonym">Neophocaena phocaenoides subsp. asiaeorientalis</name>
    <dbReference type="NCBI Taxonomy" id="1706337"/>
    <lineage>
        <taxon>Eukaryota</taxon>
        <taxon>Metazoa</taxon>
        <taxon>Chordata</taxon>
        <taxon>Craniata</taxon>
        <taxon>Vertebrata</taxon>
        <taxon>Euteleostomi</taxon>
        <taxon>Mammalia</taxon>
        <taxon>Eutheria</taxon>
        <taxon>Laurasiatheria</taxon>
        <taxon>Artiodactyla</taxon>
        <taxon>Whippomorpha</taxon>
        <taxon>Cetacea</taxon>
        <taxon>Odontoceti</taxon>
        <taxon>Phocoenidae</taxon>
        <taxon>Neophocaena</taxon>
    </lineage>
</organism>
<feature type="region of interest" description="Disordered" evidence="1">
    <location>
        <begin position="1773"/>
        <end position="1793"/>
    </location>
</feature>
<dbReference type="SUPFAM" id="SSF47031">
    <property type="entry name" value="Second domain of FERM"/>
    <property type="match status" value="1"/>
</dbReference>
<dbReference type="InterPro" id="IPR001478">
    <property type="entry name" value="PDZ"/>
</dbReference>
<dbReference type="PROSITE" id="PS50106">
    <property type="entry name" value="PDZ"/>
    <property type="match status" value="1"/>
</dbReference>
<feature type="domain" description="FERM" evidence="2">
    <location>
        <begin position="220"/>
        <end position="534"/>
    </location>
</feature>
<dbReference type="FunCoup" id="A0A341AVB4">
    <property type="interactions" value="476"/>
</dbReference>
<dbReference type="Pfam" id="PF21477">
    <property type="entry name" value="FERM_C_FAK1"/>
    <property type="match status" value="1"/>
</dbReference>
<dbReference type="KEGG" id="nasi:112395082"/>
<feature type="region of interest" description="Disordered" evidence="1">
    <location>
        <begin position="1367"/>
        <end position="1409"/>
    </location>
</feature>
<feature type="domain" description="PDZ" evidence="3">
    <location>
        <begin position="94"/>
        <end position="171"/>
    </location>
</feature>
<feature type="compositionally biased region" description="Polar residues" evidence="1">
    <location>
        <begin position="912"/>
        <end position="922"/>
    </location>
</feature>
<protein>
    <submittedName>
        <fullName evidence="5">FERM and PDZ domain-containing protein 3</fullName>
    </submittedName>
</protein>
<dbReference type="InterPro" id="IPR011993">
    <property type="entry name" value="PH-like_dom_sf"/>
</dbReference>
<dbReference type="InterPro" id="IPR035963">
    <property type="entry name" value="FERM_2"/>
</dbReference>
<dbReference type="Gene3D" id="2.30.29.30">
    <property type="entry name" value="Pleckstrin-homology domain (PH domain)/Phosphotyrosine-binding domain (PTB)"/>
    <property type="match status" value="1"/>
</dbReference>
<dbReference type="SMART" id="SM00228">
    <property type="entry name" value="PDZ"/>
    <property type="match status" value="1"/>
</dbReference>
<sequence length="1807" mass="197948">MSSALEKEKGSKTEAAVARGPYMQDRVALAGAHGGNELVSSQEEAPLVPIVSSDPSLAAGRFTLALTVDPLHVIQEESANDMECEQLRAETLRQVTIHRDPIYGFGFVAGSERPVVVRSVRPGGPSEDKLLAGDQIVAINEEDVSEAPRERFIELIRNAKEFIVLTVLHTHQSPKSAFISAAKKAKLRSNPVKVRFSEQVAVGETDAKMMKKEALLLIPNVLKVFLENGQIKSFTFDGRTTVKDVMVTLQDRLSLRYIEHFALVLEYAGPEQNHKFLLLQDKQPLAYVVQRTHYHGMKCLFRISFFPKDPVELLRRDPAAFEYLYIQSRNDVIRERFGMDPKPEMLLGLAALHIYITVSATRPSQKISLKNVEKEWGLEPFLPPSLLQGIKEKNLRKSLSQQLKAHQTHPSSSTKGSAIQAKLQYLRILNELPTFTGVLFNTVGLDEKQSATTLLVGPRHGISHVIDLKTNLTTVLSEFSKISKIQLFRENQGVARVETSIMDAKPLVLLMEWPEATNFACLIAGYCRLLLDSRKMVFSRPASQPLPPPMIKADYMHSAHRPVTGGHLGKKESSYVGSMGTSPRKSSRCTPPPADSELVSFCYLHMREQRKDQESRTDVNENLIFFEETRPRTKSDPTSKSSGQGYVIPDDFDAASLDHEPCASRARSYTLDNSLGAEALNFYCDSCKAKLQEQLGPRKGGRSGSSRDNMVDLMSLPPPGSEEEEEEEDESTSLLPSIAAPPPGFRDNSSDEEDPKRRAVQSQEQGRHLRGLLYDEIPVTLIDSVQTRTVRDHAQELDDALVSTLQALEALAASEDGPHPPAPQTAGLIVLATITPESSLDSGHETNSSELTDMSEVMSAMKQHQNTTYFLAQHLNKDSLLARKDLPFRIQSCAAQAVLTAPYSLGRPDPNPSLQPAVTGQSPGAPGARRKVPPSEAQPQNERTYALAVHPALSPQLSEQKNLSLLSPVPEDKGPGHTRAGLEMSLRAATPSLSEEQVSELRESLPKEVRLSPKLILDPKGSVTPAIISATLQQVVHTKSLSAPGGALGSPPNSGERLEASMGRSEVSMGRPEVSMMSGSANKNLKFKMSPSAPEASRNSQPQLSPEVSSGSRAPTGSRADSLHLSSQEDRLPIQSFPPQSYLSRVSRESVGKQGTGEVAGKGGPEGAKPSLHKQGTVSGQGEKGQLEITPQSSKLEDTSLVPRAGYPMVLQSPSCPPRGQSPSCQQRGQSPLRPQAASRQVSTMPSRKIETTLDGAHLASEGPTKPKSSRGPFRLRNLFSATFPTRQKKETDERQAQLQKVKQYELEFLEELLKPPSQGELSGTEYLQPPAPGRCSCQLRSSPVQQGPGMSREQRRSCDCKRMCRGARPQAPQTPVPGLRGRERDRVPPTQRQPEAGLGLSLGSPTSVRRIRSTSLESRECRSDPESGVSCLTTCASGGECLGAPNYRKLMRRYSISELDQGDRASLTSDVYPHPPLGMLPREAKEVEAGLPLGVGPKSMSLESPTLGDPSYVHVAPETKGPRQMAVFSLPEEVYRKPAELDEDSESGKCCSIRYCFYYRKCDMADDTSDGKDELSYSIPMKILPGMKLDEQVVPVVSRTLQVLDAATCSSPEASRTQEIDLRVSTFEGSLAKINALRAHAYGLPDGFLAARLDTNELLTVLRQCVASPEARAPKPYVSQISEYKLELALKFKELRASCRRVANVDKSPTHMLAAITGSFQVLSSLIETFVRLVFIVRSEAQRQELLAKVEEVVRNYTFLLRAAEESTARSLKQQQQAAAAGHTPDSPTSATVMSTFTRSLKTLIK</sequence>
<dbReference type="CDD" id="cd17169">
    <property type="entry name" value="FERM_F1_FRMPD3"/>
    <property type="match status" value="1"/>
</dbReference>
<feature type="compositionally biased region" description="Polar residues" evidence="1">
    <location>
        <begin position="1097"/>
        <end position="1115"/>
    </location>
</feature>
<name>A0A341AVB4_NEOAA</name>
<feature type="compositionally biased region" description="Polar residues" evidence="1">
    <location>
        <begin position="1221"/>
        <end position="1230"/>
    </location>
</feature>
<feature type="region of interest" description="Disordered" evidence="1">
    <location>
        <begin position="693"/>
        <end position="771"/>
    </location>
</feature>
<dbReference type="CTD" id="84443"/>
<dbReference type="InterPro" id="IPR049385">
    <property type="entry name" value="FAK1-like_FERM_C"/>
</dbReference>
<dbReference type="InterPro" id="IPR014352">
    <property type="entry name" value="FERM/acyl-CoA-bd_prot_sf"/>
</dbReference>